<feature type="transmembrane region" description="Helical" evidence="6">
    <location>
        <begin position="20"/>
        <end position="42"/>
    </location>
</feature>
<feature type="transmembrane region" description="Helical" evidence="6">
    <location>
        <begin position="703"/>
        <end position="722"/>
    </location>
</feature>
<keyword evidence="3 6" id="KW-1133">Transmembrane helix</keyword>
<dbReference type="NCBIfam" id="TIGR03057">
    <property type="entry name" value="xxxLxxG_by_4"/>
    <property type="match status" value="8"/>
</dbReference>
<dbReference type="InterPro" id="IPR017501">
    <property type="entry name" value="Phage_infect_YhgE_C"/>
</dbReference>
<evidence type="ECO:0000256" key="4">
    <source>
        <dbReference type="ARBA" id="ARBA00023136"/>
    </source>
</evidence>
<feature type="compositionally biased region" description="Polar residues" evidence="5">
    <location>
        <begin position="482"/>
        <end position="491"/>
    </location>
</feature>
<protein>
    <submittedName>
        <fullName evidence="8">Putative membrane protein</fullName>
    </submittedName>
</protein>
<feature type="transmembrane region" description="Helical" evidence="6">
    <location>
        <begin position="582"/>
        <end position="604"/>
    </location>
</feature>
<keyword evidence="9" id="KW-1185">Reference proteome</keyword>
<dbReference type="InterPro" id="IPR023908">
    <property type="entry name" value="xxxLxxG_rpt"/>
</dbReference>
<dbReference type="GO" id="GO:0016020">
    <property type="term" value="C:membrane"/>
    <property type="evidence" value="ECO:0007669"/>
    <property type="project" value="UniProtKB-SubCell"/>
</dbReference>
<dbReference type="PANTHER" id="PTHR43077">
    <property type="entry name" value="TRANSPORT PERMEASE YVFS-RELATED"/>
    <property type="match status" value="1"/>
</dbReference>
<evidence type="ECO:0000259" key="7">
    <source>
        <dbReference type="Pfam" id="PF12698"/>
    </source>
</evidence>
<dbReference type="AlphaFoldDB" id="A0A370GWC2"/>
<dbReference type="Pfam" id="PF12698">
    <property type="entry name" value="ABC2_membrane_3"/>
    <property type="match status" value="2"/>
</dbReference>
<dbReference type="InterPro" id="IPR017500">
    <property type="entry name" value="Phage_infect_YhgE_N"/>
</dbReference>
<feature type="domain" description="ABC-2 type transporter transmembrane" evidence="7">
    <location>
        <begin position="527"/>
        <end position="716"/>
    </location>
</feature>
<dbReference type="OrthoDB" id="9811483at2"/>
<accession>A0A370GWC2</accession>
<sequence>MRKSLFREEWKAIFTKKKFLISMIAILFIPIMYCGVYLWAFWDPYGHLDRLPVAIVNEDKGAEMEGEALHLGDDLVDKLKENDKFDFHFVSKESGYKGLEREKYYMLIQIPENFSENATTLMDEKPKKLTLKYVPNQGYNFISSQIGESAMKDIKAELSKEVTKTYAESIFDNIKKLGNGLEEASEGSQKLDDGAHKVSDGAEKLKQNLEMLAGKSVEFTTGVSKLKSGANELAKGSDSLAAGLGKLSEGHSQLLKGAKDAQAGSEKLAEGAQKSQAGLQKADESMGQIVAGSNQLSAGADSLAENLKKLEAGAGQTSNGAKQLETGISTLQEQLNALMPMLPDDQKAKLQGALAQLQAGSKSLSAGTNQLQGSAGQLSTGASTIADKMKQLNAGQQQLKSGLDQLSAGSGQLAKGANDLASGQSKLVDGMGVFGGKLNEAKNGADKLAQGAGQLAGGMNQLSSGSNQLTDGAQKLADGSKDLSNGTNDLSEGTKELHDKLAEGADDANSVKADNDTYDMMGEPVKVKKNGINKVPNYGTGFAPYFISLSLFVGALVLSIIFPLREPAGRPRNGFSWFIGKFGVVGIVGIIQSLIVDAILLYGLDLKVESIPLFVVATIVTSIAFISIIQFLVTALGDPGRFIGIIVLILQLTTSAGTYPLETIPKPLQPIHYLLPMSYSVQAFKAVISSGDFAYMWTNLNMLFIYIAGFLLLSLIYFLATFRRKFKNGSLEEAAE</sequence>
<feature type="transmembrane region" description="Helical" evidence="6">
    <location>
        <begin position="542"/>
        <end position="562"/>
    </location>
</feature>
<reference evidence="8 9" key="1">
    <citation type="submission" date="2018-07" db="EMBL/GenBank/DDBJ databases">
        <title>Genomic Encyclopedia of Type Strains, Phase IV (KMG-IV): sequencing the most valuable type-strain genomes for metagenomic binning, comparative biology and taxonomic classification.</title>
        <authorList>
            <person name="Goeker M."/>
        </authorList>
    </citation>
    <scope>NUCLEOTIDE SEQUENCE [LARGE SCALE GENOMIC DNA]</scope>
    <source>
        <strain evidence="8 9">DSM 25281</strain>
    </source>
</reference>
<feature type="region of interest" description="Disordered" evidence="5">
    <location>
        <begin position="459"/>
        <end position="492"/>
    </location>
</feature>
<dbReference type="InterPro" id="IPR013525">
    <property type="entry name" value="ABC2_TM"/>
</dbReference>
<dbReference type="NCBIfam" id="TIGR03062">
    <property type="entry name" value="pip_yhgE_Cterm"/>
    <property type="match status" value="1"/>
</dbReference>
<name>A0A370GWC2_9BACI</name>
<evidence type="ECO:0000256" key="1">
    <source>
        <dbReference type="ARBA" id="ARBA00004141"/>
    </source>
</evidence>
<dbReference type="PANTHER" id="PTHR43077:SF5">
    <property type="entry name" value="PHAGE INFECTION PROTEIN"/>
    <property type="match status" value="1"/>
</dbReference>
<evidence type="ECO:0000313" key="9">
    <source>
        <dbReference type="Proteomes" id="UP000255326"/>
    </source>
</evidence>
<dbReference type="SUPFAM" id="SSF58104">
    <property type="entry name" value="Methyl-accepting chemotaxis protein (MCP) signaling domain"/>
    <property type="match status" value="1"/>
</dbReference>
<evidence type="ECO:0000256" key="6">
    <source>
        <dbReference type="SAM" id="Phobius"/>
    </source>
</evidence>
<comment type="subcellular location">
    <subcellularLocation>
        <location evidence="1">Membrane</location>
        <topology evidence="1">Multi-pass membrane protein</topology>
    </subcellularLocation>
</comment>
<dbReference type="Gene3D" id="3.40.1710.10">
    <property type="entry name" value="abc type-2 transporter like domain"/>
    <property type="match status" value="1"/>
</dbReference>
<keyword evidence="2 6" id="KW-0812">Transmembrane</keyword>
<keyword evidence="4 6" id="KW-0472">Membrane</keyword>
<feature type="transmembrane region" description="Helical" evidence="6">
    <location>
        <begin position="642"/>
        <end position="661"/>
    </location>
</feature>
<comment type="caution">
    <text evidence="8">The sequence shown here is derived from an EMBL/GenBank/DDBJ whole genome shotgun (WGS) entry which is preliminary data.</text>
</comment>
<evidence type="ECO:0000313" key="8">
    <source>
        <dbReference type="EMBL" id="RDI47851.1"/>
    </source>
</evidence>
<evidence type="ECO:0000256" key="2">
    <source>
        <dbReference type="ARBA" id="ARBA00022692"/>
    </source>
</evidence>
<dbReference type="NCBIfam" id="TIGR03061">
    <property type="entry name" value="pip_yhgE_Nterm"/>
    <property type="match status" value="1"/>
</dbReference>
<feature type="transmembrane region" description="Helical" evidence="6">
    <location>
        <begin position="610"/>
        <end position="635"/>
    </location>
</feature>
<feature type="domain" description="ABC-2 type transporter transmembrane" evidence="7">
    <location>
        <begin position="23"/>
        <end position="170"/>
    </location>
</feature>
<dbReference type="InterPro" id="IPR051328">
    <property type="entry name" value="T7SS_ABC-Transporter"/>
</dbReference>
<gene>
    <name evidence="8" type="ORF">DFR59_101516</name>
</gene>
<dbReference type="GO" id="GO:0140359">
    <property type="term" value="F:ABC-type transporter activity"/>
    <property type="evidence" value="ECO:0007669"/>
    <property type="project" value="InterPro"/>
</dbReference>
<organism evidence="8 9">
    <name type="scientific">Falsibacillus pallidus</name>
    <dbReference type="NCBI Taxonomy" id="493781"/>
    <lineage>
        <taxon>Bacteria</taxon>
        <taxon>Bacillati</taxon>
        <taxon>Bacillota</taxon>
        <taxon>Bacilli</taxon>
        <taxon>Bacillales</taxon>
        <taxon>Bacillaceae</taxon>
        <taxon>Falsibacillus</taxon>
    </lineage>
</organism>
<evidence type="ECO:0000256" key="3">
    <source>
        <dbReference type="ARBA" id="ARBA00022989"/>
    </source>
</evidence>
<evidence type="ECO:0000256" key="5">
    <source>
        <dbReference type="SAM" id="MobiDB-lite"/>
    </source>
</evidence>
<dbReference type="Proteomes" id="UP000255326">
    <property type="component" value="Unassembled WGS sequence"/>
</dbReference>
<dbReference type="Gene3D" id="1.10.287.950">
    <property type="entry name" value="Methyl-accepting chemotaxis protein"/>
    <property type="match status" value="3"/>
</dbReference>
<dbReference type="EMBL" id="QQAY01000001">
    <property type="protein sequence ID" value="RDI47851.1"/>
    <property type="molecule type" value="Genomic_DNA"/>
</dbReference>
<proteinExistence type="predicted"/>
<dbReference type="RefSeq" id="WP_114744049.1">
    <property type="nucleotide sequence ID" value="NZ_QQAY01000001.1"/>
</dbReference>